<evidence type="ECO:0000259" key="7">
    <source>
        <dbReference type="Pfam" id="PF02706"/>
    </source>
</evidence>
<protein>
    <submittedName>
        <fullName evidence="9">Chain length determination protein</fullName>
    </submittedName>
</protein>
<dbReference type="Pfam" id="PF02706">
    <property type="entry name" value="Wzz"/>
    <property type="match status" value="1"/>
</dbReference>
<gene>
    <name evidence="8" type="ORF">HT657_01730</name>
    <name evidence="9" type="ORF">HT672_01330</name>
</gene>
<keyword evidence="11" id="KW-1185">Reference proteome</keyword>
<dbReference type="PANTHER" id="PTHR32309:SF13">
    <property type="entry name" value="FERRIC ENTEROBACTIN TRANSPORT PROTEIN FEPE"/>
    <property type="match status" value="1"/>
</dbReference>
<comment type="caution">
    <text evidence="9">The sequence shown here is derived from an EMBL/GenBank/DDBJ whole genome shotgun (WGS) entry which is preliminary data.</text>
</comment>
<feature type="transmembrane region" description="Helical" evidence="6">
    <location>
        <begin position="344"/>
        <end position="368"/>
    </location>
</feature>
<evidence type="ECO:0000313" key="10">
    <source>
        <dbReference type="Proteomes" id="UP000732858"/>
    </source>
</evidence>
<dbReference type="InterPro" id="IPR003856">
    <property type="entry name" value="LPS_length_determ_N"/>
</dbReference>
<dbReference type="InterPro" id="IPR050445">
    <property type="entry name" value="Bact_polysacc_biosynth/exp"/>
</dbReference>
<evidence type="ECO:0000313" key="8">
    <source>
        <dbReference type="EMBL" id="MBV6530876.1"/>
    </source>
</evidence>
<keyword evidence="2" id="KW-1003">Cell membrane</keyword>
<keyword evidence="3 6" id="KW-0812">Transmembrane</keyword>
<feature type="transmembrane region" description="Helical" evidence="6">
    <location>
        <begin position="30"/>
        <end position="48"/>
    </location>
</feature>
<keyword evidence="5 6" id="KW-0472">Membrane</keyword>
<dbReference type="GO" id="GO:0005886">
    <property type="term" value="C:plasma membrane"/>
    <property type="evidence" value="ECO:0007669"/>
    <property type="project" value="UniProtKB-SubCell"/>
</dbReference>
<dbReference type="Proteomes" id="UP001196379">
    <property type="component" value="Unassembled WGS sequence"/>
</dbReference>
<reference evidence="9 11" key="1">
    <citation type="journal article" date="2021" name="Mol. Ecol.">
        <title>Polar bear-adapted Ursidibacter maritimus are remarkably conserved after generations in captivity.</title>
        <authorList>
            <person name="Espinosa-Gongora C."/>
            <person name="Hansen M.J."/>
            <person name="Bertelsen M.F."/>
            <person name="Bojesen A.M."/>
        </authorList>
    </citation>
    <scope>NUCLEOTIDE SEQUENCE</scope>
    <source>
        <strain evidence="9">Pb43105x</strain>
        <strain evidence="8 11">Pb43106</strain>
    </source>
</reference>
<dbReference type="AlphaFoldDB" id="A0A949WN92"/>
<name>A0A949WN92_9PAST</name>
<dbReference type="GeneID" id="65548541"/>
<evidence type="ECO:0000256" key="1">
    <source>
        <dbReference type="ARBA" id="ARBA00004651"/>
    </source>
</evidence>
<accession>A0A949WN92</accession>
<sequence>MEKTQSTPRQIDNDEIDLIELIKVLWDQKLWIILSAFLSTAIAAIYAFTAKEQWTSKAEIIAPKMTDIGDYLSIRQEYVRITGGEFNADSLSNGLFARFNLLSESLDERRNFFMQSDYYSSLVEGKTEQEKRLILSDLVKDISITKPDPKKEPDLIGRRINFSAETPSQAQNVLEKFIGFIDLAAYKLELQDFLIFFNKLINDLKYEKSKFERDLNIQKRVQIDNLNNALNIAKEAGIKEYSRLTNLNDSTVAQLALSENKIPLSDSKLSDGTYLFMLGEKYLQAQIDVIAQNEVIYPPRYYQVTELLKELEPLFDRAKESSAKAFSYQASPDFPLLKDKPKKAIILALGLVIGLVISSLVVLMINIFRK</sequence>
<dbReference type="SUPFAM" id="SSF160355">
    <property type="entry name" value="Bacterial polysaccharide co-polymerase-like"/>
    <property type="match status" value="1"/>
</dbReference>
<dbReference type="OrthoDB" id="6535795at2"/>
<evidence type="ECO:0000256" key="2">
    <source>
        <dbReference type="ARBA" id="ARBA00022475"/>
    </source>
</evidence>
<comment type="subcellular location">
    <subcellularLocation>
        <location evidence="1">Cell membrane</location>
        <topology evidence="1">Multi-pass membrane protein</topology>
    </subcellularLocation>
</comment>
<evidence type="ECO:0000256" key="5">
    <source>
        <dbReference type="ARBA" id="ARBA00023136"/>
    </source>
</evidence>
<proteinExistence type="predicted"/>
<dbReference type="EMBL" id="JABULY010000001">
    <property type="protein sequence ID" value="MBV6530876.1"/>
    <property type="molecule type" value="Genomic_DNA"/>
</dbReference>
<evidence type="ECO:0000313" key="9">
    <source>
        <dbReference type="EMBL" id="MBV6545952.1"/>
    </source>
</evidence>
<feature type="domain" description="Polysaccharide chain length determinant N-terminal" evidence="7">
    <location>
        <begin position="14"/>
        <end position="65"/>
    </location>
</feature>
<keyword evidence="4 6" id="KW-1133">Transmembrane helix</keyword>
<dbReference type="EMBL" id="JABUMC010000001">
    <property type="protein sequence ID" value="MBV6545952.1"/>
    <property type="molecule type" value="Genomic_DNA"/>
</dbReference>
<evidence type="ECO:0000313" key="11">
    <source>
        <dbReference type="Proteomes" id="UP001196379"/>
    </source>
</evidence>
<evidence type="ECO:0000256" key="4">
    <source>
        <dbReference type="ARBA" id="ARBA00022989"/>
    </source>
</evidence>
<evidence type="ECO:0000256" key="3">
    <source>
        <dbReference type="ARBA" id="ARBA00022692"/>
    </source>
</evidence>
<dbReference type="PANTHER" id="PTHR32309">
    <property type="entry name" value="TYROSINE-PROTEIN KINASE"/>
    <property type="match status" value="1"/>
</dbReference>
<organism evidence="9 10">
    <name type="scientific">Ursidibacter maritimus</name>
    <dbReference type="NCBI Taxonomy" id="1331689"/>
    <lineage>
        <taxon>Bacteria</taxon>
        <taxon>Pseudomonadati</taxon>
        <taxon>Pseudomonadota</taxon>
        <taxon>Gammaproteobacteria</taxon>
        <taxon>Pasteurellales</taxon>
        <taxon>Pasteurellaceae</taxon>
        <taxon>Ursidibacter</taxon>
    </lineage>
</organism>
<dbReference type="Proteomes" id="UP000732858">
    <property type="component" value="Unassembled WGS sequence"/>
</dbReference>
<evidence type="ECO:0000256" key="6">
    <source>
        <dbReference type="SAM" id="Phobius"/>
    </source>
</evidence>
<dbReference type="Gene3D" id="3.30.1890.10">
    <property type="entry name" value="FepE-like"/>
    <property type="match status" value="1"/>
</dbReference>
<dbReference type="RefSeq" id="WP_157402715.1">
    <property type="nucleotide sequence ID" value="NZ_JABULY010000001.1"/>
</dbReference>
<dbReference type="GO" id="GO:0004713">
    <property type="term" value="F:protein tyrosine kinase activity"/>
    <property type="evidence" value="ECO:0007669"/>
    <property type="project" value="TreeGrafter"/>
</dbReference>